<evidence type="ECO:0000313" key="3">
    <source>
        <dbReference type="EMBL" id="CRG93270.1"/>
    </source>
</evidence>
<organism evidence="3 4">
    <name type="scientific">Plasmodium gallinaceum</name>
    <dbReference type="NCBI Taxonomy" id="5849"/>
    <lineage>
        <taxon>Eukaryota</taxon>
        <taxon>Sar</taxon>
        <taxon>Alveolata</taxon>
        <taxon>Apicomplexa</taxon>
        <taxon>Aconoidasida</taxon>
        <taxon>Haemosporida</taxon>
        <taxon>Plasmodiidae</taxon>
        <taxon>Plasmodium</taxon>
        <taxon>Plasmodium (Haemamoeba)</taxon>
    </lineage>
</organism>
<dbReference type="PANTHER" id="PTHR46098">
    <property type="entry name" value="TRNA (CYTOSINE(38)-C(5))-METHYLTRANSFERASE"/>
    <property type="match status" value="1"/>
</dbReference>
<gene>
    <name evidence="3" type="primary">DNMT</name>
    <name evidence="3" type="ORF">PGAL8A_00097600</name>
</gene>
<evidence type="ECO:0000313" key="4">
    <source>
        <dbReference type="Proteomes" id="UP000220797"/>
    </source>
</evidence>
<protein>
    <submittedName>
        <fullName evidence="3">DNA (Cytosine-5)-methyltransferase, putative</fullName>
    </submittedName>
</protein>
<comment type="caution">
    <text evidence="3">The sequence shown here is derived from an EMBL/GenBank/DDBJ whole genome shotgun (WGS) entry which is preliminary data.</text>
</comment>
<name>A0A1J1GLI5_PLAGA</name>
<dbReference type="PANTHER" id="PTHR46098:SF1">
    <property type="entry name" value="TRNA (CYTOSINE(38)-C(5))-METHYLTRANSFERASE"/>
    <property type="match status" value="1"/>
</dbReference>
<dbReference type="InterPro" id="IPR050750">
    <property type="entry name" value="C5-MTase"/>
</dbReference>
<accession>A0A1J1GLI5</accession>
<dbReference type="VEuPathDB" id="PlasmoDB:PGAL8A_00097600"/>
<dbReference type="EMBL" id="CVMV01000015">
    <property type="protein sequence ID" value="CRG93270.1"/>
    <property type="molecule type" value="Genomic_DNA"/>
</dbReference>
<keyword evidence="4" id="KW-1185">Reference proteome</keyword>
<dbReference type="Gene3D" id="3.90.120.10">
    <property type="entry name" value="DNA Methylase, subunit A, domain 2"/>
    <property type="match status" value="1"/>
</dbReference>
<evidence type="ECO:0000256" key="2">
    <source>
        <dbReference type="SAM" id="MobiDB-lite"/>
    </source>
</evidence>
<proteinExistence type="predicted"/>
<evidence type="ECO:0000256" key="1">
    <source>
        <dbReference type="ARBA" id="ARBA00022691"/>
    </source>
</evidence>
<dbReference type="SUPFAM" id="SSF53335">
    <property type="entry name" value="S-adenosyl-L-methionine-dependent methyltransferases"/>
    <property type="match status" value="1"/>
</dbReference>
<sequence length="738" mass="88321">MKKIKVLELYSGIGGLHYSLIQALINYIHNWNNENIRKDIKSIFHFISLDLNHLANQTHYHNFQENCIYLTSRKDIKKFFKKKFKSSESHEQKIQFYNSKKQKENKNNISDNNENEFNYNKNYIIQTDINNLTAQFFDFHQFDILLISNPCQPYTRQNKSFKKIDLNEIISKNNNIRLQFHKTKEETNKNSYEESNNNVYNEHSKNNNKDANGNYDVLDINKNEKNFIYCDKNMRNGNNMNECIYTSNYNDLNNNDSMKNQNYPNEIYDKFSTDNLDVEKIIGSLDFEKDERTNSFIHICNLLKNTNTQNLPQYIFIENVKNFEVSFSFLYFIHSIQKNYNFQTYHLSPLQFGIPNERLRFYCICKKKDNLNDNKEKIIFEKKENTLYSNSLIPQKYISFKSNENSKKNEKITFYMPSIITYLDINEKFSIDNMKFKNINMIDNNLNEFEVKKDILKKKSAYCFDIIDINKKGNKCCFDSNEYYAEKNNCINNFHNERMKYKINSKKVHSMCFTSNYGRYIIGSGSILYFCKYKKKKKKNNNNIITDKLYKQTLHEYNVKSKSENELINSSTSEELNNLSNENYSIEVSYKSEYEDNEMRKYENKVRYFTPTEICRLMGFKIHTEKYNLKKNVKNTYGNIFWNIDHINHKCAYNYNIHYCDANNTNTCLLNSIEYVKNTKKEIEEEKKCFCHEFKFPNFISNRQKLKLIGNSVNIVVISLILQTHNIFDDFNIKNLLH</sequence>
<feature type="region of interest" description="Disordered" evidence="2">
    <location>
        <begin position="185"/>
        <end position="215"/>
    </location>
</feature>
<dbReference type="GO" id="GO:0032259">
    <property type="term" value="P:methylation"/>
    <property type="evidence" value="ECO:0007669"/>
    <property type="project" value="UniProtKB-KW"/>
</dbReference>
<dbReference type="AlphaFoldDB" id="A0A1J1GLI5"/>
<keyword evidence="1" id="KW-0949">S-adenosyl-L-methionine</keyword>
<dbReference type="GO" id="GO:0005634">
    <property type="term" value="C:nucleus"/>
    <property type="evidence" value="ECO:0007669"/>
    <property type="project" value="TreeGrafter"/>
</dbReference>
<dbReference type="Proteomes" id="UP000220797">
    <property type="component" value="Unassembled WGS sequence"/>
</dbReference>
<dbReference type="OrthoDB" id="414133at2759"/>
<dbReference type="GeneID" id="39729500"/>
<reference evidence="3" key="1">
    <citation type="submission" date="2015-04" db="EMBL/GenBank/DDBJ databases">
        <authorList>
            <consortium name="Pathogen Informatics"/>
        </authorList>
    </citation>
    <scope>NUCLEOTIDE SEQUENCE [LARGE SCALE GENOMIC DNA]</scope>
    <source>
        <strain evidence="3">8A</strain>
    </source>
</reference>
<dbReference type="Gene3D" id="3.40.50.150">
    <property type="entry name" value="Vaccinia Virus protein VP39"/>
    <property type="match status" value="2"/>
</dbReference>
<dbReference type="InterPro" id="IPR029063">
    <property type="entry name" value="SAM-dependent_MTases_sf"/>
</dbReference>
<dbReference type="GO" id="GO:0008168">
    <property type="term" value="F:methyltransferase activity"/>
    <property type="evidence" value="ECO:0007669"/>
    <property type="project" value="UniProtKB-KW"/>
</dbReference>
<dbReference type="RefSeq" id="XP_028526092.1">
    <property type="nucleotide sequence ID" value="XM_028672377.1"/>
</dbReference>